<reference evidence="3" key="1">
    <citation type="journal article" date="2019" name="Int. J. Syst. Evol. Microbiol.">
        <title>The Global Catalogue of Microorganisms (GCM) 10K type strain sequencing project: providing services to taxonomists for standard genome sequencing and annotation.</title>
        <authorList>
            <consortium name="The Broad Institute Genomics Platform"/>
            <consortium name="The Broad Institute Genome Sequencing Center for Infectious Disease"/>
            <person name="Wu L."/>
            <person name="Ma J."/>
        </authorList>
    </citation>
    <scope>NUCLEOTIDE SEQUENCE [LARGE SCALE GENOMIC DNA]</scope>
    <source>
        <strain evidence="3">JCM 13006</strain>
    </source>
</reference>
<keyword evidence="3" id="KW-1185">Reference proteome</keyword>
<evidence type="ECO:0000256" key="1">
    <source>
        <dbReference type="SAM" id="Phobius"/>
    </source>
</evidence>
<sequence>MPLFAVLALAAGTLALRLAGPTFRTRFEFPPRLERLFAVAATVLLLALAATAALTQGPEFAGWARPAGVAVAGVLALRRAPFPLVVLAAAGTTAALRACGIA</sequence>
<keyword evidence="1" id="KW-0472">Membrane</keyword>
<organism evidence="2 3">
    <name type="scientific">Kitasatospora terrestris</name>
    <dbReference type="NCBI Taxonomy" id="258051"/>
    <lineage>
        <taxon>Bacteria</taxon>
        <taxon>Bacillati</taxon>
        <taxon>Actinomycetota</taxon>
        <taxon>Actinomycetes</taxon>
        <taxon>Kitasatosporales</taxon>
        <taxon>Streptomycetaceae</taxon>
        <taxon>Kitasatospora</taxon>
    </lineage>
</organism>
<dbReference type="InterPro" id="IPR008407">
    <property type="entry name" value="Brnchd-chn_aa_trnsp_AzlD"/>
</dbReference>
<dbReference type="Pfam" id="PF05437">
    <property type="entry name" value="AzlD"/>
    <property type="match status" value="1"/>
</dbReference>
<name>A0ABP9EEJ3_9ACTN</name>
<dbReference type="Proteomes" id="UP001501752">
    <property type="component" value="Unassembled WGS sequence"/>
</dbReference>
<feature type="transmembrane region" description="Helical" evidence="1">
    <location>
        <begin position="35"/>
        <end position="55"/>
    </location>
</feature>
<accession>A0ABP9EEJ3</accession>
<evidence type="ECO:0000313" key="3">
    <source>
        <dbReference type="Proteomes" id="UP001501752"/>
    </source>
</evidence>
<keyword evidence="1" id="KW-0812">Transmembrane</keyword>
<proteinExistence type="predicted"/>
<dbReference type="EMBL" id="BAABIS010000001">
    <property type="protein sequence ID" value="GAA4874590.1"/>
    <property type="molecule type" value="Genomic_DNA"/>
</dbReference>
<keyword evidence="1" id="KW-1133">Transmembrane helix</keyword>
<evidence type="ECO:0000313" key="2">
    <source>
        <dbReference type="EMBL" id="GAA4874590.1"/>
    </source>
</evidence>
<comment type="caution">
    <text evidence="2">The sequence shown here is derived from an EMBL/GenBank/DDBJ whole genome shotgun (WGS) entry which is preliminary data.</text>
</comment>
<gene>
    <name evidence="2" type="ORF">GCM10023235_62250</name>
</gene>
<dbReference type="RefSeq" id="WP_345700224.1">
    <property type="nucleotide sequence ID" value="NZ_BAABIS010000001.1"/>
</dbReference>
<evidence type="ECO:0008006" key="4">
    <source>
        <dbReference type="Google" id="ProtNLM"/>
    </source>
</evidence>
<protein>
    <recommendedName>
        <fullName evidence="4">Branched-chain amino acid transporter</fullName>
    </recommendedName>
</protein>